<dbReference type="Gene3D" id="3.30.565.10">
    <property type="entry name" value="Histidine kinase-like ATPase, C-terminal domain"/>
    <property type="match status" value="1"/>
</dbReference>
<dbReference type="EMBL" id="JAKZFC010000015">
    <property type="protein sequence ID" value="MCH7324007.1"/>
    <property type="molecule type" value="Genomic_DNA"/>
</dbReference>
<gene>
    <name evidence="6" type="ORF">LZ480_19270</name>
</gene>
<keyword evidence="7" id="KW-1185">Reference proteome</keyword>
<evidence type="ECO:0000313" key="6">
    <source>
        <dbReference type="EMBL" id="MCH7324007.1"/>
    </source>
</evidence>
<feature type="transmembrane region" description="Helical" evidence="4">
    <location>
        <begin position="344"/>
        <end position="364"/>
    </location>
</feature>
<evidence type="ECO:0000256" key="2">
    <source>
        <dbReference type="ARBA" id="ARBA00022777"/>
    </source>
</evidence>
<keyword evidence="3" id="KW-0902">Two-component regulatory system</keyword>
<protein>
    <submittedName>
        <fullName evidence="6">Histidine kinase</fullName>
    </submittedName>
</protein>
<evidence type="ECO:0000256" key="1">
    <source>
        <dbReference type="ARBA" id="ARBA00022679"/>
    </source>
</evidence>
<dbReference type="RefSeq" id="WP_241371167.1">
    <property type="nucleotide sequence ID" value="NZ_JAKZFC010000015.1"/>
</dbReference>
<evidence type="ECO:0000256" key="3">
    <source>
        <dbReference type="ARBA" id="ARBA00023012"/>
    </source>
</evidence>
<dbReference type="Pfam" id="PF02518">
    <property type="entry name" value="HATPase_c"/>
    <property type="match status" value="1"/>
</dbReference>
<reference evidence="6 7" key="1">
    <citation type="submission" date="2022-03" db="EMBL/GenBank/DDBJ databases">
        <authorList>
            <person name="Jo J.-H."/>
            <person name="Im W.-T."/>
        </authorList>
    </citation>
    <scope>NUCLEOTIDE SEQUENCE [LARGE SCALE GENOMIC DNA]</scope>
    <source>
        <strain evidence="6 7">MA9</strain>
    </source>
</reference>
<sequence>MSRNSILGVKGIKPNLFWFIISTYLILGFYVLIITYTTPFISIELNNKDGQWEVEQLAYKKWAKNNNVSIGDIILSVNGTPISDFPFIEYDSSIRGAHHISIKKNNGSVLDIDIRHLDIPQQFYMQFVFPLIYFCFIFLITIYLYFYKRNIQQIKLLILFIITVSLAYISSGASGRMNGIGLIVNSFCLLLCLVLLIHFLKNYFAFLKIKWIFTNNIYFLYVLPIFAIILRVIRLAYPKFASIDSLIILSIFFILLLIILVILFYSYLQYKLPQLKILFIGLVIPFLPFFLLFVLPEILFKKPILDAEICALFLLLIPINFIFLQLTERLFDIVYYVTRLRYNLTITLIFTFWILAGLYFLIGNSLSKEMVWIILFIFISILLFLYIKEKIDYHSRKIVISSKGDYIHKLYNTIEKIGKSYKTEDMIKTLIQEISFHFELSDISVSTYDFEKNQIIPTKYSLVSLEKFLDVSVVKQLSLGEIVKKRHIYIAFIHEDIRFKRVLLIGHRNTIRLKQEELLWLELLLTYINSFIENTNVIEELLQELKQLQKTERNEPAWLKKLLWLRIEDEKFQLAQELHDTILQDHLHIGRQTELLIHDTHEHTIQVKLSLLHKQMVNSLEVLRTYCETLKPPLLSKLGLYDALERLVQVTTERAIFKLTSTFDRLYLEDEQLNLVIYRLIQELLNNALKHSQAKTVTIHLKELDNGFKLIYSDDGIGCDFHKISQSGSLGIQGMQERVEAYNGKILIDSQVNKGVNIEIIIIERSEINDYSTYSG</sequence>
<evidence type="ECO:0000313" key="7">
    <source>
        <dbReference type="Proteomes" id="UP001316087"/>
    </source>
</evidence>
<keyword evidence="1" id="KW-0808">Transferase</keyword>
<feature type="domain" description="Histidine kinase/HSP90-like ATPase" evidence="5">
    <location>
        <begin position="672"/>
        <end position="766"/>
    </location>
</feature>
<organism evidence="6 7">
    <name type="scientific">Solibacillus palustris</name>
    <dbReference type="NCBI Taxonomy" id="2908203"/>
    <lineage>
        <taxon>Bacteria</taxon>
        <taxon>Bacillati</taxon>
        <taxon>Bacillota</taxon>
        <taxon>Bacilli</taxon>
        <taxon>Bacillales</taxon>
        <taxon>Caryophanaceae</taxon>
        <taxon>Solibacillus</taxon>
    </lineage>
</organism>
<feature type="transmembrane region" description="Helical" evidence="4">
    <location>
        <begin position="212"/>
        <end position="233"/>
    </location>
</feature>
<keyword evidence="2 6" id="KW-0418">Kinase</keyword>
<feature type="transmembrane region" description="Helical" evidence="4">
    <location>
        <begin position="245"/>
        <end position="265"/>
    </location>
</feature>
<proteinExistence type="predicted"/>
<feature type="transmembrane region" description="Helical" evidence="4">
    <location>
        <begin position="154"/>
        <end position="173"/>
    </location>
</feature>
<dbReference type="PANTHER" id="PTHR24421:SF60">
    <property type="entry name" value="SENSOR HISTIDINE KINASE COMP"/>
    <property type="match status" value="1"/>
</dbReference>
<dbReference type="CDD" id="cd16917">
    <property type="entry name" value="HATPase_UhpB-NarQ-NarX-like"/>
    <property type="match status" value="1"/>
</dbReference>
<dbReference type="SUPFAM" id="SSF55874">
    <property type="entry name" value="ATPase domain of HSP90 chaperone/DNA topoisomerase II/histidine kinase"/>
    <property type="match status" value="1"/>
</dbReference>
<feature type="transmembrane region" description="Helical" evidence="4">
    <location>
        <begin position="277"/>
        <end position="298"/>
    </location>
</feature>
<dbReference type="SMART" id="SM00387">
    <property type="entry name" value="HATPase_c"/>
    <property type="match status" value="1"/>
</dbReference>
<evidence type="ECO:0000259" key="5">
    <source>
        <dbReference type="SMART" id="SM00387"/>
    </source>
</evidence>
<keyword evidence="4" id="KW-0812">Transmembrane</keyword>
<dbReference type="InterPro" id="IPR050482">
    <property type="entry name" value="Sensor_HK_TwoCompSys"/>
</dbReference>
<accession>A0ABS9UI37</accession>
<feature type="transmembrane region" description="Helical" evidence="4">
    <location>
        <begin position="179"/>
        <end position="200"/>
    </location>
</feature>
<dbReference type="InterPro" id="IPR003594">
    <property type="entry name" value="HATPase_dom"/>
</dbReference>
<dbReference type="GO" id="GO:0016301">
    <property type="term" value="F:kinase activity"/>
    <property type="evidence" value="ECO:0007669"/>
    <property type="project" value="UniProtKB-KW"/>
</dbReference>
<feature type="transmembrane region" description="Helical" evidence="4">
    <location>
        <begin position="304"/>
        <end position="323"/>
    </location>
</feature>
<name>A0ABS9UI37_9BACL</name>
<feature type="transmembrane region" description="Helical" evidence="4">
    <location>
        <begin position="16"/>
        <end position="36"/>
    </location>
</feature>
<evidence type="ECO:0000256" key="4">
    <source>
        <dbReference type="SAM" id="Phobius"/>
    </source>
</evidence>
<dbReference type="Proteomes" id="UP001316087">
    <property type="component" value="Unassembled WGS sequence"/>
</dbReference>
<dbReference type="PANTHER" id="PTHR24421">
    <property type="entry name" value="NITRATE/NITRITE SENSOR PROTEIN NARX-RELATED"/>
    <property type="match status" value="1"/>
</dbReference>
<feature type="transmembrane region" description="Helical" evidence="4">
    <location>
        <begin position="370"/>
        <end position="387"/>
    </location>
</feature>
<dbReference type="InterPro" id="IPR036890">
    <property type="entry name" value="HATPase_C_sf"/>
</dbReference>
<comment type="caution">
    <text evidence="6">The sequence shown here is derived from an EMBL/GenBank/DDBJ whole genome shotgun (WGS) entry which is preliminary data.</text>
</comment>
<keyword evidence="4" id="KW-0472">Membrane</keyword>
<keyword evidence="4" id="KW-1133">Transmembrane helix</keyword>
<feature type="transmembrane region" description="Helical" evidence="4">
    <location>
        <begin position="123"/>
        <end position="147"/>
    </location>
</feature>